<dbReference type="Proteomes" id="UP000053087">
    <property type="component" value="Chromosome"/>
</dbReference>
<evidence type="ECO:0000313" key="1">
    <source>
        <dbReference type="EMBL" id="AYK16191.1"/>
    </source>
</evidence>
<name>A0A660HUY6_9EURY</name>
<protein>
    <submittedName>
        <fullName evidence="1">Uncharacterized protein</fullName>
    </submittedName>
</protein>
<accession>A0A660HUY6</accession>
<organism evidence="1 2">
    <name type="scientific">Methanosarcina flavescens</name>
    <dbReference type="NCBI Taxonomy" id="1715806"/>
    <lineage>
        <taxon>Archaea</taxon>
        <taxon>Methanobacteriati</taxon>
        <taxon>Methanobacteriota</taxon>
        <taxon>Stenosarchaea group</taxon>
        <taxon>Methanomicrobia</taxon>
        <taxon>Methanosarcinales</taxon>
        <taxon>Methanosarcinaceae</taxon>
        <taxon>Methanosarcina</taxon>
    </lineage>
</organism>
<reference evidence="1 2" key="1">
    <citation type="journal article" date="2016" name="Int. J. Syst. Evol. Microbiol.">
        <title>Methanosarcina flavescens sp. nov., a methanogenic archaeon isolated from a full-scale anaerobic digester.</title>
        <authorList>
            <person name="Kern T."/>
            <person name="Fischer M.A."/>
            <person name="Deppenmeier U."/>
            <person name="Schmitz R.A."/>
            <person name="Rother M."/>
        </authorList>
    </citation>
    <scope>NUCLEOTIDE SEQUENCE [LARGE SCALE GENOMIC DNA]</scope>
    <source>
        <strain evidence="1 2">E03.2</strain>
    </source>
</reference>
<gene>
    <name evidence="1" type="ORF">AOB57_014230</name>
</gene>
<evidence type="ECO:0000313" key="2">
    <source>
        <dbReference type="Proteomes" id="UP000053087"/>
    </source>
</evidence>
<dbReference type="AlphaFoldDB" id="A0A660HUY6"/>
<sequence length="64" mass="6753">MVTIFQTCQVFLTAAALSEFEAAEFELITEVKSAATAPAAKAAATEPFAAVKVFESTKTSIKSH</sequence>
<keyword evidence="2" id="KW-1185">Reference proteome</keyword>
<dbReference type="EMBL" id="CP032683">
    <property type="protein sequence ID" value="AYK16191.1"/>
    <property type="molecule type" value="Genomic_DNA"/>
</dbReference>
<proteinExistence type="predicted"/>
<dbReference type="KEGG" id="mfz:AOB57_014230"/>